<evidence type="ECO:0000256" key="5">
    <source>
        <dbReference type="ARBA" id="ARBA00022723"/>
    </source>
</evidence>
<dbReference type="GO" id="GO:0046872">
    <property type="term" value="F:metal ion binding"/>
    <property type="evidence" value="ECO:0007669"/>
    <property type="project" value="UniProtKB-KW"/>
</dbReference>
<comment type="function">
    <text evidence="9">Endonuclease that specifically degrades the RNA of RNA-DNA hybrids.</text>
</comment>
<evidence type="ECO:0000256" key="8">
    <source>
        <dbReference type="PROSITE-ProRule" id="PRU01319"/>
    </source>
</evidence>
<dbReference type="Proteomes" id="UP000015354">
    <property type="component" value="Unassembled WGS sequence"/>
</dbReference>
<dbReference type="InterPro" id="IPR004649">
    <property type="entry name" value="RNase_H2_suA"/>
</dbReference>
<dbReference type="PANTHER" id="PTHR10954">
    <property type="entry name" value="RIBONUCLEASE H2 SUBUNIT A"/>
    <property type="match status" value="1"/>
</dbReference>
<accession>S9V124</accession>
<dbReference type="GO" id="GO:0003723">
    <property type="term" value="F:RNA binding"/>
    <property type="evidence" value="ECO:0007669"/>
    <property type="project" value="UniProtKB-UniRule"/>
</dbReference>
<keyword evidence="4 8" id="KW-0540">Nuclease</keyword>
<comment type="similarity">
    <text evidence="3">Belongs to the RNase HII family. Eukaryotic subfamily.</text>
</comment>
<dbReference type="NCBIfam" id="TIGR00729">
    <property type="entry name" value="ribonuclease HII"/>
    <property type="match status" value="1"/>
</dbReference>
<keyword evidence="6 8" id="KW-0255">Endonuclease</keyword>
<evidence type="ECO:0000256" key="4">
    <source>
        <dbReference type="ARBA" id="ARBA00022722"/>
    </source>
</evidence>
<dbReference type="CDD" id="cd07181">
    <property type="entry name" value="RNase_HII_eukaryota_like"/>
    <property type="match status" value="1"/>
</dbReference>
<evidence type="ECO:0000256" key="9">
    <source>
        <dbReference type="RuleBase" id="RU003515"/>
    </source>
</evidence>
<dbReference type="GO" id="GO:0032299">
    <property type="term" value="C:ribonuclease H2 complex"/>
    <property type="evidence" value="ECO:0007669"/>
    <property type="project" value="TreeGrafter"/>
</dbReference>
<comment type="caution">
    <text evidence="12">The sequence shown here is derived from an EMBL/GenBank/DDBJ whole genome shotgun (WGS) entry which is preliminary data.</text>
</comment>
<evidence type="ECO:0000313" key="12">
    <source>
        <dbReference type="EMBL" id="EPY36807.1"/>
    </source>
</evidence>
<dbReference type="InterPro" id="IPR001352">
    <property type="entry name" value="RNase_HII/HIII"/>
</dbReference>
<organism evidence="12 13">
    <name type="scientific">Strigomonas culicis</name>
    <dbReference type="NCBI Taxonomy" id="28005"/>
    <lineage>
        <taxon>Eukaryota</taxon>
        <taxon>Discoba</taxon>
        <taxon>Euglenozoa</taxon>
        <taxon>Kinetoplastea</taxon>
        <taxon>Metakinetoplastina</taxon>
        <taxon>Trypanosomatida</taxon>
        <taxon>Trypanosomatidae</taxon>
        <taxon>Strigomonadinae</taxon>
        <taxon>Strigomonas</taxon>
    </lineage>
</organism>
<protein>
    <recommendedName>
        <fullName evidence="9">Ribonuclease</fullName>
        <ecNumber evidence="9">3.1.26.4</ecNumber>
    </recommendedName>
</protein>
<dbReference type="InterPro" id="IPR036397">
    <property type="entry name" value="RNaseH_sf"/>
</dbReference>
<feature type="binding site" evidence="8">
    <location>
        <position position="159"/>
    </location>
    <ligand>
        <name>a divalent metal cation</name>
        <dbReference type="ChEBI" id="CHEBI:60240"/>
    </ligand>
</feature>
<feature type="binding site" evidence="8">
    <location>
        <position position="50"/>
    </location>
    <ligand>
        <name>a divalent metal cation</name>
        <dbReference type="ChEBI" id="CHEBI:60240"/>
    </ligand>
</feature>
<evidence type="ECO:0000259" key="11">
    <source>
        <dbReference type="PROSITE" id="PS51975"/>
    </source>
</evidence>
<gene>
    <name evidence="12" type="ORF">STCU_00397</name>
</gene>
<proteinExistence type="inferred from homology"/>
<dbReference type="GO" id="GO:0006298">
    <property type="term" value="P:mismatch repair"/>
    <property type="evidence" value="ECO:0007669"/>
    <property type="project" value="TreeGrafter"/>
</dbReference>
<evidence type="ECO:0000256" key="7">
    <source>
        <dbReference type="ARBA" id="ARBA00022801"/>
    </source>
</evidence>
<reference evidence="12 13" key="1">
    <citation type="journal article" date="2013" name="PLoS ONE">
        <title>Predicting the Proteins of Angomonas deanei, Strigomonas culicis and Their Respective Endosymbionts Reveals New Aspects of the Trypanosomatidae Family.</title>
        <authorList>
            <person name="Motta M.C."/>
            <person name="Martins A.C."/>
            <person name="de Souza S.S."/>
            <person name="Catta-Preta C.M."/>
            <person name="Silva R."/>
            <person name="Klein C.C."/>
            <person name="de Almeida L.G."/>
            <person name="de Lima Cunha O."/>
            <person name="Ciapina L.P."/>
            <person name="Brocchi M."/>
            <person name="Colabardini A.C."/>
            <person name="de Araujo Lima B."/>
            <person name="Machado C.R."/>
            <person name="de Almeida Soares C.M."/>
            <person name="Probst C.M."/>
            <person name="de Menezes C.B."/>
            <person name="Thompson C.E."/>
            <person name="Bartholomeu D.C."/>
            <person name="Gradia D.F."/>
            <person name="Pavoni D.P."/>
            <person name="Grisard E.C."/>
            <person name="Fantinatti-Garboggini F."/>
            <person name="Marchini F.K."/>
            <person name="Rodrigues-Luiz G.F."/>
            <person name="Wagner G."/>
            <person name="Goldman G.H."/>
            <person name="Fietto J.L."/>
            <person name="Elias M.C."/>
            <person name="Goldman M.H."/>
            <person name="Sagot M.F."/>
            <person name="Pereira M."/>
            <person name="Stoco P.H."/>
            <person name="de Mendonca-Neto R.P."/>
            <person name="Teixeira S.M."/>
            <person name="Maciel T.E."/>
            <person name="de Oliveira Mendes T.A."/>
            <person name="Urmenyi T.P."/>
            <person name="de Souza W."/>
            <person name="Schenkman S."/>
            <person name="de Vasconcelos A.T."/>
        </authorList>
    </citation>
    <scope>NUCLEOTIDE SEQUENCE [LARGE SCALE GENOMIC DNA]</scope>
</reference>
<dbReference type="AlphaFoldDB" id="S9V124"/>
<feature type="domain" description="RNase H type-2" evidence="11">
    <location>
        <begin position="44"/>
        <end position="262"/>
    </location>
</feature>
<dbReference type="SUPFAM" id="SSF53098">
    <property type="entry name" value="Ribonuclease H-like"/>
    <property type="match status" value="1"/>
</dbReference>
<evidence type="ECO:0000256" key="2">
    <source>
        <dbReference type="ARBA" id="ARBA00001946"/>
    </source>
</evidence>
<dbReference type="PANTHER" id="PTHR10954:SF7">
    <property type="entry name" value="RIBONUCLEASE H2 SUBUNIT A"/>
    <property type="match status" value="1"/>
</dbReference>
<dbReference type="GO" id="GO:0043137">
    <property type="term" value="P:DNA replication, removal of RNA primer"/>
    <property type="evidence" value="ECO:0007669"/>
    <property type="project" value="TreeGrafter"/>
</dbReference>
<evidence type="ECO:0000256" key="3">
    <source>
        <dbReference type="ARBA" id="ARBA00007058"/>
    </source>
</evidence>
<dbReference type="Gene3D" id="1.10.10.460">
    <property type="entry name" value="Ribonuclease hii. Domain 2"/>
    <property type="match status" value="1"/>
</dbReference>
<feature type="region of interest" description="Disordered" evidence="10">
    <location>
        <begin position="1"/>
        <end position="26"/>
    </location>
</feature>
<dbReference type="InterPro" id="IPR012337">
    <property type="entry name" value="RNaseH-like_sf"/>
</dbReference>
<dbReference type="InterPro" id="IPR023160">
    <property type="entry name" value="RNase_HII_hlx-loop-hlx_cap_dom"/>
</dbReference>
<sequence length="320" mass="35068">MAETPSAVSAGPTPQHSGAKRPRPSGVEMDVQEVMQSMDLTSDYMVLGIDEAGRGPVVGPMVYTAALISLEEHDRLIDECHVADSKMLTEHHRDAALLRLRQLKTFQSFTRVISADEIAAAMFGRHGATLNTISHDAAMALIAEATLAAAGKLCAVYVDTVGPPESYQARLAGRFPHIRVTVAKKADSKYPIVSAASIVAKTTRDRAVADLHVDVGSGYPSDPAAMRWVRGHVHRFFVHPRAYSFVRSSWGPVIKLATDPAVCHPVLFEQDLEAEEKKRGQRTSADHGKQQRLLFAKPHTRRHAVYSHLLRLRTLSGTEE</sequence>
<dbReference type="InterPro" id="IPR024567">
    <property type="entry name" value="RNase_HII/HIII_dom"/>
</dbReference>
<dbReference type="OrthoDB" id="277702at2759"/>
<evidence type="ECO:0000256" key="1">
    <source>
        <dbReference type="ARBA" id="ARBA00000077"/>
    </source>
</evidence>
<comment type="cofactor">
    <cofactor evidence="2">
        <name>Mg(2+)</name>
        <dbReference type="ChEBI" id="CHEBI:18420"/>
    </cofactor>
</comment>
<dbReference type="EMBL" id="ATMH01000397">
    <property type="protein sequence ID" value="EPY36807.1"/>
    <property type="molecule type" value="Genomic_DNA"/>
</dbReference>
<dbReference type="Gene3D" id="3.30.420.10">
    <property type="entry name" value="Ribonuclease H-like superfamily/Ribonuclease H"/>
    <property type="match status" value="1"/>
</dbReference>
<evidence type="ECO:0000256" key="10">
    <source>
        <dbReference type="SAM" id="MobiDB-lite"/>
    </source>
</evidence>
<feature type="binding site" evidence="8">
    <location>
        <position position="51"/>
    </location>
    <ligand>
        <name>a divalent metal cation</name>
        <dbReference type="ChEBI" id="CHEBI:60240"/>
    </ligand>
</feature>
<dbReference type="GO" id="GO:0004523">
    <property type="term" value="F:RNA-DNA hybrid ribonuclease activity"/>
    <property type="evidence" value="ECO:0007669"/>
    <property type="project" value="UniProtKB-UniRule"/>
</dbReference>
<name>S9V124_9TRYP</name>
<dbReference type="EC" id="3.1.26.4" evidence="9"/>
<keyword evidence="5 8" id="KW-0479">Metal-binding</keyword>
<keyword evidence="13" id="KW-1185">Reference proteome</keyword>
<evidence type="ECO:0000313" key="13">
    <source>
        <dbReference type="Proteomes" id="UP000015354"/>
    </source>
</evidence>
<comment type="cofactor">
    <cofactor evidence="8">
        <name>Mn(2+)</name>
        <dbReference type="ChEBI" id="CHEBI:29035"/>
    </cofactor>
    <cofactor evidence="8">
        <name>Mg(2+)</name>
        <dbReference type="ChEBI" id="CHEBI:18420"/>
    </cofactor>
    <text evidence="8">Manganese or magnesium. Binds 1 divalent metal ion per monomer in the absence of substrate. May bind a second metal ion after substrate binding.</text>
</comment>
<evidence type="ECO:0000256" key="6">
    <source>
        <dbReference type="ARBA" id="ARBA00022759"/>
    </source>
</evidence>
<dbReference type="PROSITE" id="PS51975">
    <property type="entry name" value="RNASE_H_2"/>
    <property type="match status" value="1"/>
</dbReference>
<comment type="catalytic activity">
    <reaction evidence="1 8 9">
        <text>Endonucleolytic cleavage to 5'-phosphomonoester.</text>
        <dbReference type="EC" id="3.1.26.4"/>
    </reaction>
</comment>
<dbReference type="Pfam" id="PF01351">
    <property type="entry name" value="RNase_HII"/>
    <property type="match status" value="1"/>
</dbReference>
<keyword evidence="7 8" id="KW-0378">Hydrolase</keyword>